<evidence type="ECO:0000256" key="4">
    <source>
        <dbReference type="ARBA" id="ARBA00022989"/>
    </source>
</evidence>
<feature type="region of interest" description="Disordered" evidence="6">
    <location>
        <begin position="660"/>
        <end position="688"/>
    </location>
</feature>
<dbReference type="GO" id="GO:0005886">
    <property type="term" value="C:plasma membrane"/>
    <property type="evidence" value="ECO:0007669"/>
    <property type="project" value="TreeGrafter"/>
</dbReference>
<keyword evidence="10" id="KW-1185">Reference proteome</keyword>
<accession>A0A7M5WQD3</accession>
<dbReference type="Proteomes" id="UP000594262">
    <property type="component" value="Unplaced"/>
</dbReference>
<evidence type="ECO:0000259" key="8">
    <source>
        <dbReference type="Pfam" id="PF00520"/>
    </source>
</evidence>
<feature type="transmembrane region" description="Helical" evidence="7">
    <location>
        <begin position="550"/>
        <end position="571"/>
    </location>
</feature>
<evidence type="ECO:0000256" key="2">
    <source>
        <dbReference type="ARBA" id="ARBA00022692"/>
    </source>
</evidence>
<proteinExistence type="predicted"/>
<dbReference type="PANTHER" id="PTHR10582:SF2">
    <property type="entry name" value="INACTIVE"/>
    <property type="match status" value="1"/>
</dbReference>
<dbReference type="RefSeq" id="XP_066913374.1">
    <property type="nucleotide sequence ID" value="XM_067057273.1"/>
</dbReference>
<comment type="subcellular location">
    <subcellularLocation>
        <location evidence="1">Membrane</location>
        <topology evidence="1">Multi-pass membrane protein</topology>
    </subcellularLocation>
</comment>
<evidence type="ECO:0000256" key="7">
    <source>
        <dbReference type="SAM" id="Phobius"/>
    </source>
</evidence>
<keyword evidence="5 7" id="KW-0472">Membrane</keyword>
<dbReference type="InterPro" id="IPR005821">
    <property type="entry name" value="Ion_trans_dom"/>
</dbReference>
<feature type="transmembrane region" description="Helical" evidence="7">
    <location>
        <begin position="440"/>
        <end position="460"/>
    </location>
</feature>
<evidence type="ECO:0000256" key="1">
    <source>
        <dbReference type="ARBA" id="ARBA00004141"/>
    </source>
</evidence>
<evidence type="ECO:0000256" key="3">
    <source>
        <dbReference type="ARBA" id="ARBA00022737"/>
    </source>
</evidence>
<dbReference type="GO" id="GO:0005262">
    <property type="term" value="F:calcium channel activity"/>
    <property type="evidence" value="ECO:0007669"/>
    <property type="project" value="TreeGrafter"/>
</dbReference>
<feature type="domain" description="Ion transport" evidence="8">
    <location>
        <begin position="354"/>
        <end position="584"/>
    </location>
</feature>
<dbReference type="Pfam" id="PF00520">
    <property type="entry name" value="Ion_trans"/>
    <property type="match status" value="1"/>
</dbReference>
<reference evidence="9" key="1">
    <citation type="submission" date="2021-01" db="UniProtKB">
        <authorList>
            <consortium name="EnsemblMetazoa"/>
        </authorList>
    </citation>
    <scope>IDENTIFICATION</scope>
</reference>
<dbReference type="EnsemblMetazoa" id="CLYHEMT001478.1">
    <property type="protein sequence ID" value="CLYHEMP001478.1"/>
    <property type="gene ID" value="CLYHEMG001478"/>
</dbReference>
<keyword evidence="2 7" id="KW-0812">Transmembrane</keyword>
<dbReference type="GeneID" id="136800627"/>
<evidence type="ECO:0000256" key="5">
    <source>
        <dbReference type="ARBA" id="ARBA00023136"/>
    </source>
</evidence>
<dbReference type="GO" id="GO:0098703">
    <property type="term" value="P:calcium ion import across plasma membrane"/>
    <property type="evidence" value="ECO:0007669"/>
    <property type="project" value="TreeGrafter"/>
</dbReference>
<organism evidence="9 10">
    <name type="scientific">Clytia hemisphaerica</name>
    <dbReference type="NCBI Taxonomy" id="252671"/>
    <lineage>
        <taxon>Eukaryota</taxon>
        <taxon>Metazoa</taxon>
        <taxon>Cnidaria</taxon>
        <taxon>Hydrozoa</taxon>
        <taxon>Hydroidolina</taxon>
        <taxon>Leptothecata</taxon>
        <taxon>Obeliida</taxon>
        <taxon>Clytiidae</taxon>
        <taxon>Clytia</taxon>
    </lineage>
</organism>
<dbReference type="PANTHER" id="PTHR10582">
    <property type="entry name" value="TRANSIENT RECEPTOR POTENTIAL ION CHANNEL PROTEIN"/>
    <property type="match status" value="1"/>
</dbReference>
<feature type="transmembrane region" description="Helical" evidence="7">
    <location>
        <begin position="480"/>
        <end position="502"/>
    </location>
</feature>
<feature type="transmembrane region" description="Helical" evidence="7">
    <location>
        <begin position="353"/>
        <end position="372"/>
    </location>
</feature>
<protein>
    <recommendedName>
        <fullName evidence="8">Ion transport domain-containing protein</fullName>
    </recommendedName>
</protein>
<evidence type="ECO:0000313" key="9">
    <source>
        <dbReference type="EnsemblMetazoa" id="CLYHEMP001478.1"/>
    </source>
</evidence>
<evidence type="ECO:0000313" key="10">
    <source>
        <dbReference type="Proteomes" id="UP000594262"/>
    </source>
</evidence>
<name>A0A7M5WQD3_9CNID</name>
<keyword evidence="4 7" id="KW-1133">Transmembrane helix</keyword>
<sequence>MYNSTKDSIPLMDQKNEPQTALDIPPSSNENFKINPFHHDDSNKLYWKKVNKLYRGGKLWDDALTTVQAEDLMKECQEKGKDPMYHLLKEIHDDYMNLTDIEGRQRSGFINQLTKLGSKILYLDKEEAAKNKETGKYREVMEDTSDEQTLLHMLADRDLIDLCEIYVNEYYPQHLYSENVVKAHEEQSSDDKTYNGPKIPFEMAYAKCFDKTAAFLASKMKPYRVREIFQKNEEGKLRCSLAVVINKRMEETAIQVLDCCINPDWPFIPVEKGKVDETWSKLKEDPTAYHFYYNILDSDQAGNSPKEKGFDHFESSPLQLLVTNEKTKKSAISHPTVVVLVKRKWEEFGKIQIFKYLGLYLFFLLMLALGLFWSESWHPTVDKVIKIIVVIFNVLYTIEEIDQMSKEKRDYLDWFNLVDIFGILTIYTLIPLYIFGEYKAYYGVASAAFILNFIRVLKFFSTFEVGNYAKVFFYLLKEDVWTFLQFFAVLMVAFTGAVFLALKSEKSDGGKIVDGQNDTLTFWSTMLRETRALAEGKEFADDYDGVYTPYLIIFLLMNMAAIIVVLSNILIGQISARYEKAADNARVESAIAKAKYICKIEKSRFVWRNFRIDSYIEGDHITDEGEIQDILTDWYELKTERQSSREAIKKLQEGLKKRTEVSMESRMEEMKAEMESRFDKLKEESDSTKKLLQQILQRIGDEQDE</sequence>
<evidence type="ECO:0000256" key="6">
    <source>
        <dbReference type="SAM" id="MobiDB-lite"/>
    </source>
</evidence>
<dbReference type="InterPro" id="IPR024862">
    <property type="entry name" value="TRPV"/>
</dbReference>
<dbReference type="AlphaFoldDB" id="A0A7M5WQD3"/>
<dbReference type="OrthoDB" id="5980322at2759"/>
<feature type="region of interest" description="Disordered" evidence="6">
    <location>
        <begin position="1"/>
        <end position="31"/>
    </location>
</feature>
<keyword evidence="3" id="KW-0677">Repeat</keyword>
<feature type="transmembrane region" description="Helical" evidence="7">
    <location>
        <begin position="414"/>
        <end position="434"/>
    </location>
</feature>